<reference evidence="3" key="3">
    <citation type="submission" date="2025-04" db="UniProtKB">
        <authorList>
            <consortium name="RefSeq"/>
        </authorList>
    </citation>
    <scope>IDENTIFICATION</scope>
    <source>
        <strain evidence="3">CBS 304.34</strain>
    </source>
</reference>
<organism evidence="1">
    <name type="scientific">Mytilinidion resinicola</name>
    <dbReference type="NCBI Taxonomy" id="574789"/>
    <lineage>
        <taxon>Eukaryota</taxon>
        <taxon>Fungi</taxon>
        <taxon>Dikarya</taxon>
        <taxon>Ascomycota</taxon>
        <taxon>Pezizomycotina</taxon>
        <taxon>Dothideomycetes</taxon>
        <taxon>Pleosporomycetidae</taxon>
        <taxon>Mytilinidiales</taxon>
        <taxon>Mytilinidiaceae</taxon>
        <taxon>Mytilinidion</taxon>
    </lineage>
</organism>
<accession>A0A6A6YQL3</accession>
<dbReference type="GeneID" id="54455046"/>
<dbReference type="AlphaFoldDB" id="A0A6A6YQL3"/>
<protein>
    <submittedName>
        <fullName evidence="1 3">Uncharacterized protein</fullName>
    </submittedName>
</protein>
<evidence type="ECO:0000313" key="2">
    <source>
        <dbReference type="Proteomes" id="UP000504636"/>
    </source>
</evidence>
<evidence type="ECO:0000313" key="1">
    <source>
        <dbReference type="EMBL" id="KAF2811196.1"/>
    </source>
</evidence>
<reference evidence="3" key="2">
    <citation type="submission" date="2020-04" db="EMBL/GenBank/DDBJ databases">
        <authorList>
            <consortium name="NCBI Genome Project"/>
        </authorList>
    </citation>
    <scope>NUCLEOTIDE SEQUENCE</scope>
    <source>
        <strain evidence="3">CBS 304.34</strain>
    </source>
</reference>
<dbReference type="EMBL" id="MU003699">
    <property type="protein sequence ID" value="KAF2811196.1"/>
    <property type="molecule type" value="Genomic_DNA"/>
</dbReference>
<sequence>MLVCTTYCCSCALPTAARVLVATVTWRQFDIDDADINTEQLAKRRNSQLPPSHPPSRRTHIAVPRIIGRTPVQMPLPAVSLSISRASASMPPFLKRDRCLRASFTQDPSTALVSWKRN</sequence>
<dbReference type="RefSeq" id="XP_033578160.1">
    <property type="nucleotide sequence ID" value="XM_033714153.1"/>
</dbReference>
<reference evidence="1 3" key="1">
    <citation type="journal article" date="2020" name="Stud. Mycol.">
        <title>101 Dothideomycetes genomes: a test case for predicting lifestyles and emergence of pathogens.</title>
        <authorList>
            <person name="Haridas S."/>
            <person name="Albert R."/>
            <person name="Binder M."/>
            <person name="Bloem J."/>
            <person name="Labutti K."/>
            <person name="Salamov A."/>
            <person name="Andreopoulos B."/>
            <person name="Baker S."/>
            <person name="Barry K."/>
            <person name="Bills G."/>
            <person name="Bluhm B."/>
            <person name="Cannon C."/>
            <person name="Castanera R."/>
            <person name="Culley D."/>
            <person name="Daum C."/>
            <person name="Ezra D."/>
            <person name="Gonzalez J."/>
            <person name="Henrissat B."/>
            <person name="Kuo A."/>
            <person name="Liang C."/>
            <person name="Lipzen A."/>
            <person name="Lutzoni F."/>
            <person name="Magnuson J."/>
            <person name="Mondo S."/>
            <person name="Nolan M."/>
            <person name="Ohm R."/>
            <person name="Pangilinan J."/>
            <person name="Park H.-J."/>
            <person name="Ramirez L."/>
            <person name="Alfaro M."/>
            <person name="Sun H."/>
            <person name="Tritt A."/>
            <person name="Yoshinaga Y."/>
            <person name="Zwiers L.-H."/>
            <person name="Turgeon B."/>
            <person name="Goodwin S."/>
            <person name="Spatafora J."/>
            <person name="Crous P."/>
            <person name="Grigoriev I."/>
        </authorList>
    </citation>
    <scope>NUCLEOTIDE SEQUENCE</scope>
    <source>
        <strain evidence="1 3">CBS 304.34</strain>
    </source>
</reference>
<dbReference type="Proteomes" id="UP000504636">
    <property type="component" value="Unplaced"/>
</dbReference>
<proteinExistence type="predicted"/>
<evidence type="ECO:0000313" key="3">
    <source>
        <dbReference type="RefSeq" id="XP_033578160.1"/>
    </source>
</evidence>
<name>A0A6A6YQL3_9PEZI</name>
<gene>
    <name evidence="1 3" type="ORF">BDZ99DRAFT_297649</name>
</gene>
<keyword evidence="2" id="KW-1185">Reference proteome</keyword>